<comment type="caution">
    <text evidence="1">The sequence shown here is derived from an EMBL/GenBank/DDBJ whole genome shotgun (WGS) entry which is preliminary data.</text>
</comment>
<protein>
    <submittedName>
        <fullName evidence="1">Uncharacterized protein</fullName>
    </submittedName>
</protein>
<dbReference type="EMBL" id="CM034398">
    <property type="protein sequence ID" value="KAJ0177190.1"/>
    <property type="molecule type" value="Genomic_DNA"/>
</dbReference>
<reference evidence="1 2" key="1">
    <citation type="journal article" date="2021" name="Front. Genet.">
        <title>Chromosome-Level Genome Assembly Reveals Significant Gene Expansion in the Toll and IMD Signaling Pathways of Dendrolimus kikuchii.</title>
        <authorList>
            <person name="Zhou J."/>
            <person name="Wu P."/>
            <person name="Xiong Z."/>
            <person name="Liu N."/>
            <person name="Zhao N."/>
            <person name="Ji M."/>
            <person name="Qiu Y."/>
            <person name="Yang B."/>
        </authorList>
    </citation>
    <scope>NUCLEOTIDE SEQUENCE [LARGE SCALE GENOMIC DNA]</scope>
    <source>
        <strain evidence="1">Ann1</strain>
    </source>
</reference>
<accession>A0ACC1D038</accession>
<evidence type="ECO:0000313" key="1">
    <source>
        <dbReference type="EMBL" id="KAJ0177190.1"/>
    </source>
</evidence>
<proteinExistence type="predicted"/>
<evidence type="ECO:0000313" key="2">
    <source>
        <dbReference type="Proteomes" id="UP000824533"/>
    </source>
</evidence>
<organism evidence="1 2">
    <name type="scientific">Dendrolimus kikuchii</name>
    <dbReference type="NCBI Taxonomy" id="765133"/>
    <lineage>
        <taxon>Eukaryota</taxon>
        <taxon>Metazoa</taxon>
        <taxon>Ecdysozoa</taxon>
        <taxon>Arthropoda</taxon>
        <taxon>Hexapoda</taxon>
        <taxon>Insecta</taxon>
        <taxon>Pterygota</taxon>
        <taxon>Neoptera</taxon>
        <taxon>Endopterygota</taxon>
        <taxon>Lepidoptera</taxon>
        <taxon>Glossata</taxon>
        <taxon>Ditrysia</taxon>
        <taxon>Bombycoidea</taxon>
        <taxon>Lasiocampidae</taxon>
        <taxon>Dendrolimus</taxon>
    </lineage>
</organism>
<keyword evidence="2" id="KW-1185">Reference proteome</keyword>
<sequence>MFNILSYVGMNMQSEVCLWTLLGLVRTIFDATLFKVNANLKQVWQMTMPPELSMPVQRVLRTMISGIMLVQCFTVYVYLASYIVLLYPVFLEERPPLVLPWLLLAAIRKLLCELTSLTLGLGTCLLLGPARSPCVKFVMLKVLSIMPAFYMWMLIYSYYNTLKVASAFKTFTAGSARTDPDYGLELAVRRRRTKSLLDEDQLRNKLVASLYGERHSCIIEEKSIAGCARFEITSRMVHSTITNIEDMKDDAEILNPCSVTSNKLSESGSYEDWFGNKVVIPRDTDRILEQFVLMMLRIGIHLKKVGTKPLMCHMFSTRSITDIVQQDNLHDAIPMEDDSDTPPLVASSSKYPASYVREYPQIFMKKASEVKMSISKKAILRHSQCPVEKSCITDKNIKSQKHSVTINSNGTKSLTIEKEIHKRIIPATKSSSVDNVENIKSNEIKREVVDKNEIIEQTKGCHKYSRPVKQSSCSCFDVNSESSDSMNSIIQKMKMRLSENRKSFR</sequence>
<dbReference type="Proteomes" id="UP000824533">
    <property type="component" value="Linkage Group LG12"/>
</dbReference>
<gene>
    <name evidence="1" type="ORF">K1T71_007199</name>
</gene>
<name>A0ACC1D038_9NEOP</name>